<evidence type="ECO:0000256" key="11">
    <source>
        <dbReference type="ARBA" id="ARBA00022840"/>
    </source>
</evidence>
<dbReference type="InterPro" id="IPR043129">
    <property type="entry name" value="ATPase_NBD"/>
</dbReference>
<comment type="subcellular location">
    <subcellularLocation>
        <location evidence="3 16">Cytoplasm</location>
    </subcellularLocation>
</comment>
<proteinExistence type="inferred from homology"/>
<evidence type="ECO:0000256" key="1">
    <source>
        <dbReference type="ARBA" id="ARBA00001206"/>
    </source>
</evidence>
<comment type="caution">
    <text evidence="17">The sequence shown here is derived from an EMBL/GenBank/DDBJ whole genome shotgun (WGS) entry which is preliminary data.</text>
</comment>
<evidence type="ECO:0000256" key="12">
    <source>
        <dbReference type="ARBA" id="ARBA00022958"/>
    </source>
</evidence>
<dbReference type="UniPathway" id="UPA00241">
    <property type="reaction ID" value="UER00352"/>
</dbReference>
<dbReference type="RefSeq" id="WP_152126511.1">
    <property type="nucleotide sequence ID" value="NZ_WELI01000012.1"/>
</dbReference>
<feature type="binding site" evidence="16">
    <location>
        <begin position="6"/>
        <end position="13"/>
    </location>
    <ligand>
        <name>ATP</name>
        <dbReference type="ChEBI" id="CHEBI:30616"/>
    </ligand>
</feature>
<gene>
    <name evidence="16" type="primary">coaX</name>
    <name evidence="17" type="ORF">F5984_22685</name>
</gene>
<dbReference type="InterPro" id="IPR004619">
    <property type="entry name" value="Type_III_PanK"/>
</dbReference>
<name>A0A7J5TTN1_9BACT</name>
<dbReference type="SUPFAM" id="SSF53067">
    <property type="entry name" value="Actin-like ATPase domain"/>
    <property type="match status" value="2"/>
</dbReference>
<dbReference type="HAMAP" id="MF_01274">
    <property type="entry name" value="Pantothen_kinase_3"/>
    <property type="match status" value="1"/>
</dbReference>
<comment type="pathway">
    <text evidence="4 16">Cofactor biosynthesis; coenzyme A biosynthesis; CoA from (R)-pantothenate: step 1/5.</text>
</comment>
<dbReference type="GO" id="GO:0004594">
    <property type="term" value="F:pantothenate kinase activity"/>
    <property type="evidence" value="ECO:0007669"/>
    <property type="project" value="UniProtKB-UniRule"/>
</dbReference>
<keyword evidence="10 16" id="KW-0418">Kinase</keyword>
<keyword evidence="16" id="KW-0479">Metal-binding</keyword>
<dbReference type="Gene3D" id="3.30.420.40">
    <property type="match status" value="2"/>
</dbReference>
<evidence type="ECO:0000256" key="16">
    <source>
        <dbReference type="HAMAP-Rule" id="MF_01274"/>
    </source>
</evidence>
<evidence type="ECO:0000256" key="14">
    <source>
        <dbReference type="ARBA" id="ARBA00038036"/>
    </source>
</evidence>
<comment type="catalytic activity">
    <reaction evidence="1 16">
        <text>(R)-pantothenate + ATP = (R)-4'-phosphopantothenate + ADP + H(+)</text>
        <dbReference type="Rhea" id="RHEA:16373"/>
        <dbReference type="ChEBI" id="CHEBI:10986"/>
        <dbReference type="ChEBI" id="CHEBI:15378"/>
        <dbReference type="ChEBI" id="CHEBI:29032"/>
        <dbReference type="ChEBI" id="CHEBI:30616"/>
        <dbReference type="ChEBI" id="CHEBI:456216"/>
        <dbReference type="EC" id="2.7.1.33"/>
    </reaction>
</comment>
<feature type="binding site" evidence="16">
    <location>
        <position position="129"/>
    </location>
    <ligand>
        <name>K(+)</name>
        <dbReference type="ChEBI" id="CHEBI:29103"/>
    </ligand>
</feature>
<keyword evidence="18" id="KW-1185">Reference proteome</keyword>
<comment type="similarity">
    <text evidence="14 16">Belongs to the type III pantothenate kinase family.</text>
</comment>
<evidence type="ECO:0000256" key="4">
    <source>
        <dbReference type="ARBA" id="ARBA00005225"/>
    </source>
</evidence>
<reference evidence="17 18" key="1">
    <citation type="submission" date="2019-10" db="EMBL/GenBank/DDBJ databases">
        <title>Rudanella paleaurantiibacter sp. nov., isolated from sludge.</title>
        <authorList>
            <person name="Xu S.Q."/>
        </authorList>
    </citation>
    <scope>NUCLEOTIDE SEQUENCE [LARGE SCALE GENOMIC DNA]</scope>
    <source>
        <strain evidence="17 18">HX-22-17</strain>
    </source>
</reference>
<sequence length="265" mass="28245">MTLAIDTGNTDAVFGLFEHDTLRHIWRTPAQPEASSAHFEAKLRLWLLEADIPLSAVRQTVLCSVVPMLTPTLRDMLTELFGMEPVVVGPTIYPALPLQILRPHEIGADLVANALAAYTRYGRNCVVVDFGTALTFTTVSGTGQMLGVAIAPGLKTAIRALFANTAQLPEVPLELPMSALGQNTTHAIQAGVVLGYEGLVRSMINRIRTELNGDCLAIGTGGLVRAISTLQADFDDLVPGLTLTGVKLVGDTVRAYTGTLVPSSR</sequence>
<evidence type="ECO:0000256" key="13">
    <source>
        <dbReference type="ARBA" id="ARBA00022993"/>
    </source>
</evidence>
<comment type="cofactor">
    <cofactor evidence="2">
        <name>K(+)</name>
        <dbReference type="ChEBI" id="CHEBI:29103"/>
    </cofactor>
</comment>
<keyword evidence="8 16" id="KW-0808">Transferase</keyword>
<dbReference type="GO" id="GO:0015937">
    <property type="term" value="P:coenzyme A biosynthetic process"/>
    <property type="evidence" value="ECO:0007669"/>
    <property type="project" value="UniProtKB-UniRule"/>
</dbReference>
<keyword evidence="12 16" id="KW-0630">Potassium</keyword>
<organism evidence="17 18">
    <name type="scientific">Rudanella paleaurantiibacter</name>
    <dbReference type="NCBI Taxonomy" id="2614655"/>
    <lineage>
        <taxon>Bacteria</taxon>
        <taxon>Pseudomonadati</taxon>
        <taxon>Bacteroidota</taxon>
        <taxon>Cytophagia</taxon>
        <taxon>Cytophagales</taxon>
        <taxon>Cytophagaceae</taxon>
        <taxon>Rudanella</taxon>
    </lineage>
</organism>
<evidence type="ECO:0000256" key="10">
    <source>
        <dbReference type="ARBA" id="ARBA00022777"/>
    </source>
</evidence>
<evidence type="ECO:0000256" key="9">
    <source>
        <dbReference type="ARBA" id="ARBA00022741"/>
    </source>
</evidence>
<evidence type="ECO:0000256" key="3">
    <source>
        <dbReference type="ARBA" id="ARBA00004496"/>
    </source>
</evidence>
<dbReference type="EMBL" id="WELI01000012">
    <property type="protein sequence ID" value="KAB7727046.1"/>
    <property type="molecule type" value="Genomic_DNA"/>
</dbReference>
<accession>A0A7J5TTN1</accession>
<dbReference type="Pfam" id="PF03309">
    <property type="entry name" value="Pan_kinase"/>
    <property type="match status" value="1"/>
</dbReference>
<evidence type="ECO:0000256" key="8">
    <source>
        <dbReference type="ARBA" id="ARBA00022679"/>
    </source>
</evidence>
<evidence type="ECO:0000256" key="6">
    <source>
        <dbReference type="ARBA" id="ARBA00012102"/>
    </source>
</evidence>
<dbReference type="Proteomes" id="UP000488299">
    <property type="component" value="Unassembled WGS sequence"/>
</dbReference>
<dbReference type="GO" id="GO:0005737">
    <property type="term" value="C:cytoplasm"/>
    <property type="evidence" value="ECO:0007669"/>
    <property type="project" value="UniProtKB-SubCell"/>
</dbReference>
<keyword evidence="11 16" id="KW-0067">ATP-binding</keyword>
<evidence type="ECO:0000256" key="5">
    <source>
        <dbReference type="ARBA" id="ARBA00011738"/>
    </source>
</evidence>
<evidence type="ECO:0000313" key="17">
    <source>
        <dbReference type="EMBL" id="KAB7727046.1"/>
    </source>
</evidence>
<comment type="caution">
    <text evidence="16">Lacks conserved residue(s) required for the propagation of feature annotation.</text>
</comment>
<dbReference type="GO" id="GO:0046872">
    <property type="term" value="F:metal ion binding"/>
    <property type="evidence" value="ECO:0007669"/>
    <property type="project" value="UniProtKB-KW"/>
</dbReference>
<keyword evidence="9 16" id="KW-0547">Nucleotide-binding</keyword>
<dbReference type="PANTHER" id="PTHR34265">
    <property type="entry name" value="TYPE III PANTOTHENATE KINASE"/>
    <property type="match status" value="1"/>
</dbReference>
<comment type="cofactor">
    <cofactor evidence="16">
        <name>NH4(+)</name>
        <dbReference type="ChEBI" id="CHEBI:28938"/>
    </cofactor>
    <cofactor evidence="16">
        <name>K(+)</name>
        <dbReference type="ChEBI" id="CHEBI:29103"/>
    </cofactor>
    <text evidence="16">A monovalent cation. Ammonium or potassium.</text>
</comment>
<dbReference type="PANTHER" id="PTHR34265:SF1">
    <property type="entry name" value="TYPE III PANTOTHENATE KINASE"/>
    <property type="match status" value="1"/>
</dbReference>
<feature type="binding site" evidence="16">
    <location>
        <begin position="107"/>
        <end position="110"/>
    </location>
    <ligand>
        <name>substrate</name>
    </ligand>
</feature>
<evidence type="ECO:0000256" key="2">
    <source>
        <dbReference type="ARBA" id="ARBA00001958"/>
    </source>
</evidence>
<evidence type="ECO:0000256" key="7">
    <source>
        <dbReference type="ARBA" id="ARBA00022490"/>
    </source>
</evidence>
<dbReference type="AlphaFoldDB" id="A0A7J5TTN1"/>
<dbReference type="CDD" id="cd24015">
    <property type="entry name" value="ASKHA_NBD_PanK-III"/>
    <property type="match status" value="1"/>
</dbReference>
<keyword evidence="7 16" id="KW-0963">Cytoplasm</keyword>
<dbReference type="EC" id="2.7.1.33" evidence="6 16"/>
<evidence type="ECO:0000313" key="18">
    <source>
        <dbReference type="Proteomes" id="UP000488299"/>
    </source>
</evidence>
<feature type="active site" description="Proton acceptor" evidence="16">
    <location>
        <position position="109"/>
    </location>
</feature>
<dbReference type="GO" id="GO:0005524">
    <property type="term" value="F:ATP binding"/>
    <property type="evidence" value="ECO:0007669"/>
    <property type="project" value="UniProtKB-UniRule"/>
</dbReference>
<dbReference type="NCBIfam" id="TIGR00671">
    <property type="entry name" value="baf"/>
    <property type="match status" value="1"/>
</dbReference>
<evidence type="ECO:0000256" key="15">
    <source>
        <dbReference type="ARBA" id="ARBA00040883"/>
    </source>
</evidence>
<feature type="binding site" evidence="16">
    <location>
        <position position="184"/>
    </location>
    <ligand>
        <name>substrate</name>
    </ligand>
</feature>
<feature type="binding site" evidence="16">
    <location>
        <position position="132"/>
    </location>
    <ligand>
        <name>ATP</name>
        <dbReference type="ChEBI" id="CHEBI:30616"/>
    </ligand>
</feature>
<protein>
    <recommendedName>
        <fullName evidence="15 16">Type III pantothenate kinase</fullName>
        <ecNumber evidence="6 16">2.7.1.33</ecNumber>
    </recommendedName>
    <alternativeName>
        <fullName evidence="16">PanK-III</fullName>
    </alternativeName>
    <alternativeName>
        <fullName evidence="16">Pantothenic acid kinase</fullName>
    </alternativeName>
</protein>
<comment type="function">
    <text evidence="16">Catalyzes the phosphorylation of pantothenate (Pan), the first step in CoA biosynthesis.</text>
</comment>
<comment type="subunit">
    <text evidence="5 16">Homodimer.</text>
</comment>
<keyword evidence="13 16" id="KW-0173">Coenzyme A biosynthesis</keyword>